<dbReference type="GO" id="GO:0006357">
    <property type="term" value="P:regulation of transcription by RNA polymerase II"/>
    <property type="evidence" value="ECO:0007669"/>
    <property type="project" value="TreeGrafter"/>
</dbReference>
<dbReference type="Proteomes" id="UP000316079">
    <property type="component" value="Unassembled WGS sequence"/>
</dbReference>
<dbReference type="GO" id="GO:0008270">
    <property type="term" value="F:zinc ion binding"/>
    <property type="evidence" value="ECO:0007669"/>
    <property type="project" value="UniProtKB-KW"/>
</dbReference>
<gene>
    <name evidence="13" type="ORF">DNTS_003525</name>
</gene>
<sequence length="266" mass="29398">MRPGDSISSLAHCKGRTLSLCLSVSHPLFPLTHWLLGSTVQMQPIIGFHDPPSLPLLALSPWVQQMHVYHHLPLDGQVLRHVTSRPHLNLPQQRRELPFLSFLALNSSPRSHETLALPNVNPAEPVANMSRRKQGKPLHLSKREFSPEPVTGDIPEVEGSRPGSKPCTPKGDQDLLTCGQCGSRFPLADILLFIEHKRRECQGRLCMDKSSGLAPSPPPAGQRRASVPVEMAVQVSPHGEEHLALTPHGLRPKQESLTEWGILMDK</sequence>
<keyword evidence="7" id="KW-0832">Ubl conjugation</keyword>
<evidence type="ECO:0000256" key="8">
    <source>
        <dbReference type="ARBA" id="ARBA00023015"/>
    </source>
</evidence>
<keyword evidence="14" id="KW-1185">Reference proteome</keyword>
<dbReference type="GO" id="GO:0003700">
    <property type="term" value="F:DNA-binding transcription factor activity"/>
    <property type="evidence" value="ECO:0007669"/>
    <property type="project" value="TreeGrafter"/>
</dbReference>
<feature type="compositionally biased region" description="Basic residues" evidence="11">
    <location>
        <begin position="130"/>
        <end position="140"/>
    </location>
</feature>
<accession>A0A553P5K0</accession>
<evidence type="ECO:0000256" key="4">
    <source>
        <dbReference type="ARBA" id="ARBA00022737"/>
    </source>
</evidence>
<dbReference type="Pfam" id="PF25491">
    <property type="entry name" value="CCHC_BCL-11A"/>
    <property type="match status" value="1"/>
</dbReference>
<organism evidence="13 14">
    <name type="scientific">Danionella cerebrum</name>
    <dbReference type="NCBI Taxonomy" id="2873325"/>
    <lineage>
        <taxon>Eukaryota</taxon>
        <taxon>Metazoa</taxon>
        <taxon>Chordata</taxon>
        <taxon>Craniata</taxon>
        <taxon>Vertebrata</taxon>
        <taxon>Euteleostomi</taxon>
        <taxon>Actinopterygii</taxon>
        <taxon>Neopterygii</taxon>
        <taxon>Teleostei</taxon>
        <taxon>Ostariophysi</taxon>
        <taxon>Cypriniformes</taxon>
        <taxon>Danionidae</taxon>
        <taxon>Danioninae</taxon>
        <taxon>Danionella</taxon>
    </lineage>
</organism>
<keyword evidence="4" id="KW-0677">Repeat</keyword>
<dbReference type="EMBL" id="SRMA01026729">
    <property type="protein sequence ID" value="TRY72965.1"/>
    <property type="molecule type" value="Genomic_DNA"/>
</dbReference>
<dbReference type="InterPro" id="IPR057448">
    <property type="entry name" value="BCL-11A_Znf_CCHC"/>
</dbReference>
<name>A0A553P5K0_9TELE</name>
<evidence type="ECO:0000313" key="13">
    <source>
        <dbReference type="EMBL" id="TRY72965.1"/>
    </source>
</evidence>
<dbReference type="GO" id="GO:0005634">
    <property type="term" value="C:nucleus"/>
    <property type="evidence" value="ECO:0007669"/>
    <property type="project" value="UniProtKB-SubCell"/>
</dbReference>
<proteinExistence type="predicted"/>
<evidence type="ECO:0000313" key="14">
    <source>
        <dbReference type="Proteomes" id="UP000316079"/>
    </source>
</evidence>
<reference evidence="13 14" key="1">
    <citation type="journal article" date="2019" name="Sci. Data">
        <title>Hybrid genome assembly and annotation of Danionella translucida.</title>
        <authorList>
            <person name="Kadobianskyi M."/>
            <person name="Schulze L."/>
            <person name="Schuelke M."/>
            <person name="Judkewitz B."/>
        </authorList>
    </citation>
    <scope>NUCLEOTIDE SEQUENCE [LARGE SCALE GENOMIC DNA]</scope>
    <source>
        <strain evidence="13 14">Bolton</strain>
    </source>
</reference>
<evidence type="ECO:0000259" key="12">
    <source>
        <dbReference type="Pfam" id="PF25491"/>
    </source>
</evidence>
<evidence type="ECO:0000256" key="5">
    <source>
        <dbReference type="ARBA" id="ARBA00022771"/>
    </source>
</evidence>
<evidence type="ECO:0000256" key="7">
    <source>
        <dbReference type="ARBA" id="ARBA00022843"/>
    </source>
</evidence>
<keyword evidence="10" id="KW-0539">Nucleus</keyword>
<evidence type="ECO:0000256" key="11">
    <source>
        <dbReference type="SAM" id="MobiDB-lite"/>
    </source>
</evidence>
<dbReference type="InterPro" id="IPR051497">
    <property type="entry name" value="Dev/Hematopoietic_TF"/>
</dbReference>
<feature type="region of interest" description="Disordered" evidence="11">
    <location>
        <begin position="129"/>
        <end position="170"/>
    </location>
</feature>
<keyword evidence="2" id="KW-1017">Isopeptide bond</keyword>
<comment type="caution">
    <text evidence="13">The sequence shown here is derived from an EMBL/GenBank/DDBJ whole genome shotgun (WGS) entry which is preliminary data.</text>
</comment>
<evidence type="ECO:0000256" key="3">
    <source>
        <dbReference type="ARBA" id="ARBA00022723"/>
    </source>
</evidence>
<dbReference type="AlphaFoldDB" id="A0A553P5K0"/>
<dbReference type="STRING" id="623744.A0A553P5K0"/>
<keyword evidence="8" id="KW-0805">Transcription regulation</keyword>
<evidence type="ECO:0000256" key="1">
    <source>
        <dbReference type="ARBA" id="ARBA00004123"/>
    </source>
</evidence>
<evidence type="ECO:0000256" key="10">
    <source>
        <dbReference type="ARBA" id="ARBA00023242"/>
    </source>
</evidence>
<protein>
    <recommendedName>
        <fullName evidence="12">BCL-11A-like CCHC zinc finger domain-containing protein</fullName>
    </recommendedName>
</protein>
<feature type="domain" description="BCL-11A-like CCHC zinc finger" evidence="12">
    <location>
        <begin position="175"/>
        <end position="202"/>
    </location>
</feature>
<evidence type="ECO:0000256" key="9">
    <source>
        <dbReference type="ARBA" id="ARBA00023163"/>
    </source>
</evidence>
<keyword evidence="5" id="KW-0863">Zinc-finger</keyword>
<dbReference type="GO" id="GO:2000171">
    <property type="term" value="P:negative regulation of dendrite development"/>
    <property type="evidence" value="ECO:0007669"/>
    <property type="project" value="TreeGrafter"/>
</dbReference>
<keyword evidence="3" id="KW-0479">Metal-binding</keyword>
<dbReference type="PANTHER" id="PTHR45993:SF3">
    <property type="entry name" value="BAF CHROMATIN-REMODELING COMPLEX SUBUNIT BCL11A B"/>
    <property type="match status" value="1"/>
</dbReference>
<keyword evidence="9" id="KW-0804">Transcription</keyword>
<comment type="subcellular location">
    <subcellularLocation>
        <location evidence="1">Nucleus</location>
    </subcellularLocation>
</comment>
<evidence type="ECO:0000256" key="2">
    <source>
        <dbReference type="ARBA" id="ARBA00022499"/>
    </source>
</evidence>
<keyword evidence="6" id="KW-0862">Zinc</keyword>
<dbReference type="GO" id="GO:0000978">
    <property type="term" value="F:RNA polymerase II cis-regulatory region sequence-specific DNA binding"/>
    <property type="evidence" value="ECO:0007669"/>
    <property type="project" value="TreeGrafter"/>
</dbReference>
<evidence type="ECO:0000256" key="6">
    <source>
        <dbReference type="ARBA" id="ARBA00022833"/>
    </source>
</evidence>
<dbReference type="PANTHER" id="PTHR45993">
    <property type="entry name" value="B-CELL LYMPHOMA/LEUKEMIA 11"/>
    <property type="match status" value="1"/>
</dbReference>
<dbReference type="OrthoDB" id="10046198at2759"/>